<dbReference type="EnsemblProtists" id="EOD28736">
    <property type="protein sequence ID" value="EOD28736"/>
    <property type="gene ID" value="EMIHUDRAFT_114126"/>
</dbReference>
<dbReference type="Proteomes" id="UP000013827">
    <property type="component" value="Unassembled WGS sequence"/>
</dbReference>
<dbReference type="KEGG" id="ehx:EMIHUDRAFT_114126"/>
<evidence type="ECO:0000313" key="3">
    <source>
        <dbReference type="Proteomes" id="UP000013827"/>
    </source>
</evidence>
<sequence>MTTSAEDDDEIVARIPVVLGPVREGASSCLLQYPLRPRWRPYDFAQLSGARIRPKQHQIEMDLRIPAYDGEEGEPPPTCQLTSTVAAHKTAYAMGLLHVGAGATGTAGCADALDGLEASLHLAPLDAVAQMRPTFSQPLEGAADGADAAANPAGGGGREEGGGAEGGGGGGGGSEESVMPVFKRAETEKEEEARRSSHAYWLAQREAEPWRELRMHGGGDAATVEVRRQMFGLPS</sequence>
<dbReference type="InterPro" id="IPR006886">
    <property type="entry name" value="RNA_pol_III_Rpc5"/>
</dbReference>
<proteinExistence type="predicted"/>
<dbReference type="HOGENOM" id="CLU_1186888_0_0_1"/>
<evidence type="ECO:0000256" key="1">
    <source>
        <dbReference type="SAM" id="MobiDB-lite"/>
    </source>
</evidence>
<dbReference type="Pfam" id="PF04801">
    <property type="entry name" value="RPC5"/>
    <property type="match status" value="2"/>
</dbReference>
<dbReference type="PaxDb" id="2903-EOD28736"/>
<feature type="compositionally biased region" description="Low complexity" evidence="1">
    <location>
        <begin position="140"/>
        <end position="152"/>
    </location>
</feature>
<dbReference type="eggNOG" id="KOG2354">
    <property type="taxonomic scope" value="Eukaryota"/>
</dbReference>
<keyword evidence="3" id="KW-1185">Reference proteome</keyword>
<reference evidence="3" key="1">
    <citation type="journal article" date="2013" name="Nature">
        <title>Pan genome of the phytoplankton Emiliania underpins its global distribution.</title>
        <authorList>
            <person name="Read B.A."/>
            <person name="Kegel J."/>
            <person name="Klute M.J."/>
            <person name="Kuo A."/>
            <person name="Lefebvre S.C."/>
            <person name="Maumus F."/>
            <person name="Mayer C."/>
            <person name="Miller J."/>
            <person name="Monier A."/>
            <person name="Salamov A."/>
            <person name="Young J."/>
            <person name="Aguilar M."/>
            <person name="Claverie J.M."/>
            <person name="Frickenhaus S."/>
            <person name="Gonzalez K."/>
            <person name="Herman E.K."/>
            <person name="Lin Y.C."/>
            <person name="Napier J."/>
            <person name="Ogata H."/>
            <person name="Sarno A.F."/>
            <person name="Shmutz J."/>
            <person name="Schroeder D."/>
            <person name="de Vargas C."/>
            <person name="Verret F."/>
            <person name="von Dassow P."/>
            <person name="Valentin K."/>
            <person name="Van de Peer Y."/>
            <person name="Wheeler G."/>
            <person name="Dacks J.B."/>
            <person name="Delwiche C.F."/>
            <person name="Dyhrman S.T."/>
            <person name="Glockner G."/>
            <person name="John U."/>
            <person name="Richards T."/>
            <person name="Worden A.Z."/>
            <person name="Zhang X."/>
            <person name="Grigoriev I.V."/>
            <person name="Allen A.E."/>
            <person name="Bidle K."/>
            <person name="Borodovsky M."/>
            <person name="Bowler C."/>
            <person name="Brownlee C."/>
            <person name="Cock J.M."/>
            <person name="Elias M."/>
            <person name="Gladyshev V.N."/>
            <person name="Groth M."/>
            <person name="Guda C."/>
            <person name="Hadaegh A."/>
            <person name="Iglesias-Rodriguez M.D."/>
            <person name="Jenkins J."/>
            <person name="Jones B.M."/>
            <person name="Lawson T."/>
            <person name="Leese F."/>
            <person name="Lindquist E."/>
            <person name="Lobanov A."/>
            <person name="Lomsadze A."/>
            <person name="Malik S.B."/>
            <person name="Marsh M.E."/>
            <person name="Mackinder L."/>
            <person name="Mock T."/>
            <person name="Mueller-Roeber B."/>
            <person name="Pagarete A."/>
            <person name="Parker M."/>
            <person name="Probert I."/>
            <person name="Quesneville H."/>
            <person name="Raines C."/>
            <person name="Rensing S.A."/>
            <person name="Riano-Pachon D.M."/>
            <person name="Richier S."/>
            <person name="Rokitta S."/>
            <person name="Shiraiwa Y."/>
            <person name="Soanes D.M."/>
            <person name="van der Giezen M."/>
            <person name="Wahlund T.M."/>
            <person name="Williams B."/>
            <person name="Wilson W."/>
            <person name="Wolfe G."/>
            <person name="Wurch L.L."/>
        </authorList>
    </citation>
    <scope>NUCLEOTIDE SEQUENCE</scope>
</reference>
<dbReference type="GO" id="GO:0042797">
    <property type="term" value="P:tRNA transcription by RNA polymerase III"/>
    <property type="evidence" value="ECO:0007669"/>
    <property type="project" value="TreeGrafter"/>
</dbReference>
<dbReference type="STRING" id="2903.R1F0K3"/>
<feature type="region of interest" description="Disordered" evidence="1">
    <location>
        <begin position="138"/>
        <end position="177"/>
    </location>
</feature>
<feature type="compositionally biased region" description="Gly residues" evidence="1">
    <location>
        <begin position="163"/>
        <end position="174"/>
    </location>
</feature>
<dbReference type="PANTHER" id="PTHR12069:SF0">
    <property type="entry name" value="DNA-DIRECTED RNA POLYMERASE III SUBUNIT RPC5"/>
    <property type="match status" value="1"/>
</dbReference>
<dbReference type="GeneID" id="17274281"/>
<reference evidence="2" key="2">
    <citation type="submission" date="2024-10" db="UniProtKB">
        <authorList>
            <consortium name="EnsemblProtists"/>
        </authorList>
    </citation>
    <scope>IDENTIFICATION</scope>
</reference>
<dbReference type="RefSeq" id="XP_005781165.1">
    <property type="nucleotide sequence ID" value="XM_005781108.1"/>
</dbReference>
<organism evidence="2 3">
    <name type="scientific">Emiliania huxleyi (strain CCMP1516)</name>
    <dbReference type="NCBI Taxonomy" id="280463"/>
    <lineage>
        <taxon>Eukaryota</taxon>
        <taxon>Haptista</taxon>
        <taxon>Haptophyta</taxon>
        <taxon>Prymnesiophyceae</taxon>
        <taxon>Isochrysidales</taxon>
        <taxon>Noelaerhabdaceae</taxon>
        <taxon>Emiliania</taxon>
    </lineage>
</organism>
<dbReference type="GO" id="GO:0005666">
    <property type="term" value="C:RNA polymerase III complex"/>
    <property type="evidence" value="ECO:0007669"/>
    <property type="project" value="TreeGrafter"/>
</dbReference>
<protein>
    <submittedName>
        <fullName evidence="2">Uncharacterized protein</fullName>
    </submittedName>
</protein>
<dbReference type="PANTHER" id="PTHR12069">
    <property type="entry name" value="DNA-DIRECTED RNA POLYMERASES III 80 KDA POLYPEPTIDE RNA POLYMERASE III SUBUNIT 5"/>
    <property type="match status" value="1"/>
</dbReference>
<dbReference type="AlphaFoldDB" id="A0A0D3JZ01"/>
<evidence type="ECO:0000313" key="2">
    <source>
        <dbReference type="EnsemblProtists" id="EOD28736"/>
    </source>
</evidence>
<accession>A0A0D3JZ01</accession>
<name>A0A0D3JZ01_EMIH1</name>